<proteinExistence type="predicted"/>
<evidence type="ECO:0000256" key="8">
    <source>
        <dbReference type="PROSITE-ProRule" id="PRU01032"/>
    </source>
</evidence>
<evidence type="ECO:0000256" key="3">
    <source>
        <dbReference type="ARBA" id="ARBA00022723"/>
    </source>
</evidence>
<name>A0AAI8Z7N2_9PEZI</name>
<accession>A0AAI8Z7N2</accession>
<dbReference type="InterPro" id="IPR015366">
    <property type="entry name" value="S53_propep"/>
</dbReference>
<feature type="binding site" evidence="8">
    <location>
        <position position="586"/>
    </location>
    <ligand>
        <name>Ca(2+)</name>
        <dbReference type="ChEBI" id="CHEBI:29108"/>
    </ligand>
</feature>
<feature type="active site" description="Charge relay system" evidence="8">
    <location>
        <position position="524"/>
    </location>
</feature>
<comment type="caution">
    <text evidence="10">The sequence shown here is derived from an EMBL/GenBank/DDBJ whole genome shotgun (WGS) entry which is preliminary data.</text>
</comment>
<keyword evidence="5 8" id="KW-0720">Serine protease</keyword>
<feature type="binding site" evidence="8">
    <location>
        <position position="565"/>
    </location>
    <ligand>
        <name>Ca(2+)</name>
        <dbReference type="ChEBI" id="CHEBI:29108"/>
    </ligand>
</feature>
<dbReference type="InterPro" id="IPR030400">
    <property type="entry name" value="Sedolisin_dom"/>
</dbReference>
<dbReference type="Proteomes" id="UP001296104">
    <property type="component" value="Unassembled WGS sequence"/>
</dbReference>
<evidence type="ECO:0000256" key="6">
    <source>
        <dbReference type="ARBA" id="ARBA00022837"/>
    </source>
</evidence>
<feature type="active site" description="Charge relay system" evidence="8">
    <location>
        <position position="249"/>
    </location>
</feature>
<evidence type="ECO:0000256" key="1">
    <source>
        <dbReference type="ARBA" id="ARBA00004239"/>
    </source>
</evidence>
<dbReference type="PANTHER" id="PTHR14218:SF19">
    <property type="entry name" value="SERINE PROTEASE AORO, PUTATIVE (AFU_ORTHOLOGUE AFUA_6G10250)-RELATED"/>
    <property type="match status" value="1"/>
</dbReference>
<reference evidence="10" key="1">
    <citation type="submission" date="2023-11" db="EMBL/GenBank/DDBJ databases">
        <authorList>
            <person name="Alioto T."/>
            <person name="Alioto T."/>
            <person name="Gomez Garrido J."/>
        </authorList>
    </citation>
    <scope>NUCLEOTIDE SEQUENCE</scope>
</reference>
<evidence type="ECO:0000256" key="4">
    <source>
        <dbReference type="ARBA" id="ARBA00022801"/>
    </source>
</evidence>
<keyword evidence="6 8" id="KW-0106">Calcium</keyword>
<feature type="active site" description="Charge relay system" evidence="8">
    <location>
        <position position="253"/>
    </location>
</feature>
<evidence type="ECO:0000256" key="2">
    <source>
        <dbReference type="ARBA" id="ARBA00022670"/>
    </source>
</evidence>
<feature type="binding site" evidence="8">
    <location>
        <position position="584"/>
    </location>
    <ligand>
        <name>Ca(2+)</name>
        <dbReference type="ChEBI" id="CHEBI:29108"/>
    </ligand>
</feature>
<dbReference type="GO" id="GO:0006508">
    <property type="term" value="P:proteolysis"/>
    <property type="evidence" value="ECO:0007669"/>
    <property type="project" value="UniProtKB-KW"/>
</dbReference>
<dbReference type="CDD" id="cd11377">
    <property type="entry name" value="Pro-peptidase_S53"/>
    <property type="match status" value="1"/>
</dbReference>
<dbReference type="GO" id="GO:0046872">
    <property type="term" value="F:metal ion binding"/>
    <property type="evidence" value="ECO:0007669"/>
    <property type="project" value="UniProtKB-UniRule"/>
</dbReference>
<keyword evidence="7" id="KW-0865">Zymogen</keyword>
<dbReference type="EMBL" id="CAVMBE010000096">
    <property type="protein sequence ID" value="CAK4033881.1"/>
    <property type="molecule type" value="Genomic_DNA"/>
</dbReference>
<organism evidence="10 11">
    <name type="scientific">Lecanosticta acicola</name>
    <dbReference type="NCBI Taxonomy" id="111012"/>
    <lineage>
        <taxon>Eukaryota</taxon>
        <taxon>Fungi</taxon>
        <taxon>Dikarya</taxon>
        <taxon>Ascomycota</taxon>
        <taxon>Pezizomycotina</taxon>
        <taxon>Dothideomycetes</taxon>
        <taxon>Dothideomycetidae</taxon>
        <taxon>Mycosphaerellales</taxon>
        <taxon>Mycosphaerellaceae</taxon>
        <taxon>Lecanosticta</taxon>
    </lineage>
</organism>
<dbReference type="AlphaFoldDB" id="A0AAI8Z7N2"/>
<feature type="domain" description="Peptidase S53" evidence="9">
    <location>
        <begin position="171"/>
        <end position="606"/>
    </location>
</feature>
<keyword evidence="2 8" id="KW-0645">Protease</keyword>
<keyword evidence="3 8" id="KW-0479">Metal-binding</keyword>
<evidence type="ECO:0000313" key="10">
    <source>
        <dbReference type="EMBL" id="CAK4033881.1"/>
    </source>
</evidence>
<dbReference type="SUPFAM" id="SSF52743">
    <property type="entry name" value="Subtilisin-like"/>
    <property type="match status" value="1"/>
</dbReference>
<evidence type="ECO:0000259" key="9">
    <source>
        <dbReference type="PROSITE" id="PS51695"/>
    </source>
</evidence>
<dbReference type="Pfam" id="PF09286">
    <property type="entry name" value="Pro-kuma_activ"/>
    <property type="match status" value="1"/>
</dbReference>
<protein>
    <submittedName>
        <fullName evidence="10">Aorsin</fullName>
    </submittedName>
</protein>
<dbReference type="GO" id="GO:0008240">
    <property type="term" value="F:tripeptidyl-peptidase activity"/>
    <property type="evidence" value="ECO:0007669"/>
    <property type="project" value="TreeGrafter"/>
</dbReference>
<keyword evidence="4 8" id="KW-0378">Hydrolase</keyword>
<dbReference type="SMART" id="SM00944">
    <property type="entry name" value="Pro-kuma_activ"/>
    <property type="match status" value="1"/>
</dbReference>
<dbReference type="GO" id="GO:0005576">
    <property type="term" value="C:extracellular region"/>
    <property type="evidence" value="ECO:0007669"/>
    <property type="project" value="UniProtKB-SubCell"/>
</dbReference>
<evidence type="ECO:0000256" key="5">
    <source>
        <dbReference type="ARBA" id="ARBA00022825"/>
    </source>
</evidence>
<dbReference type="InterPro" id="IPR050819">
    <property type="entry name" value="Tripeptidyl-peptidase_I"/>
</dbReference>
<dbReference type="CDD" id="cd04056">
    <property type="entry name" value="Peptidases_S53"/>
    <property type="match status" value="1"/>
</dbReference>
<sequence>MRIGLKQSNLDKAHDWLNEVSHPTSSNYGRHWTQEQVIEAFQPSNETLSAVLEWLTSSGISKSRIKHTENKQWLAFDATVQEAENLLHTTYHEYELDQEGHSMIGCEQYHVPKHLSKHVDFITPGVKRSQMRKRGFGKPGLGRPFGWKKPFQHPAPDMVHDYNELETCDVAITPACLQALYHFTPPNSQAQVSPNNSMGIFEEGDYYSQKDLNLFYSNFTRYIPNGTHPILDSIDGGQAPVTVADAGGESDLDFELAIPIIYPQTTTLYQTDDPYYAQGYSESATGIFNTFLDAIDGSYCTYSAYGETGNDPVLDPTYPDPNGYNGTLMCGVYKPTNVISISYGEQEADLPAYYQRRQCHEFLKLGLQGVSIFVASGDTGVGGYAGSPTPNGCLRNGTVFSPTQPNSCPYLTNVGATKVFPGKSVHDLESAVDDPAGHPYSSAFYSGGGFSNIFAIPDYQTAAIAAYYATSNPPYPYYYDGDYLNSSSGGVYNRNGRGIPDVAANGDNIAVYVQGNYSLSGGTSASSPIFAALVNRIVEERIRVGKGPVGFINPVLYEHPGVLNDIVNGSNPGCGTEGFRCAKGWDPVTGLGTPNYPKMLDLFLSLP</sequence>
<comment type="cofactor">
    <cofactor evidence="8">
        <name>Ca(2+)</name>
        <dbReference type="ChEBI" id="CHEBI:29108"/>
    </cofactor>
    <text evidence="8">Binds 1 Ca(2+) ion per subunit.</text>
</comment>
<dbReference type="Gene3D" id="3.40.50.200">
    <property type="entry name" value="Peptidase S8/S53 domain"/>
    <property type="match status" value="1"/>
</dbReference>
<dbReference type="PROSITE" id="PS51695">
    <property type="entry name" value="SEDOLISIN"/>
    <property type="match status" value="1"/>
</dbReference>
<dbReference type="GO" id="GO:0004252">
    <property type="term" value="F:serine-type endopeptidase activity"/>
    <property type="evidence" value="ECO:0007669"/>
    <property type="project" value="UniProtKB-UniRule"/>
</dbReference>
<gene>
    <name evidence="10" type="ORF">LECACI_7A009039</name>
</gene>
<dbReference type="PANTHER" id="PTHR14218">
    <property type="entry name" value="PROTEASE S8 TRIPEPTIDYL PEPTIDASE I CLN2"/>
    <property type="match status" value="1"/>
</dbReference>
<keyword evidence="11" id="KW-1185">Reference proteome</keyword>
<evidence type="ECO:0000313" key="11">
    <source>
        <dbReference type="Proteomes" id="UP001296104"/>
    </source>
</evidence>
<comment type="subcellular location">
    <subcellularLocation>
        <location evidence="1">Secreted</location>
        <location evidence="1">Extracellular space</location>
    </subcellularLocation>
</comment>
<evidence type="ECO:0000256" key="7">
    <source>
        <dbReference type="ARBA" id="ARBA00023145"/>
    </source>
</evidence>
<dbReference type="InterPro" id="IPR036852">
    <property type="entry name" value="Peptidase_S8/S53_dom_sf"/>
</dbReference>
<dbReference type="SUPFAM" id="SSF54897">
    <property type="entry name" value="Protease propeptides/inhibitors"/>
    <property type="match status" value="1"/>
</dbReference>
<feature type="binding site" evidence="8">
    <location>
        <position position="566"/>
    </location>
    <ligand>
        <name>Ca(2+)</name>
        <dbReference type="ChEBI" id="CHEBI:29108"/>
    </ligand>
</feature>